<evidence type="ECO:0000256" key="4">
    <source>
        <dbReference type="ARBA" id="ARBA00023136"/>
    </source>
</evidence>
<comment type="subcellular location">
    <subcellularLocation>
        <location evidence="1">Membrane</location>
        <topology evidence="1">Multi-pass membrane protein</topology>
    </subcellularLocation>
</comment>
<keyword evidence="2 6" id="KW-0812">Transmembrane</keyword>
<evidence type="ECO:0000256" key="2">
    <source>
        <dbReference type="ARBA" id="ARBA00022692"/>
    </source>
</evidence>
<dbReference type="InterPro" id="IPR004254">
    <property type="entry name" value="AdipoR/HlyIII-related"/>
</dbReference>
<feature type="transmembrane region" description="Helical" evidence="6">
    <location>
        <begin position="93"/>
        <end position="112"/>
    </location>
</feature>
<evidence type="ECO:0000256" key="1">
    <source>
        <dbReference type="ARBA" id="ARBA00004141"/>
    </source>
</evidence>
<feature type="binding site" evidence="5">
    <location>
        <position position="76"/>
    </location>
    <ligand>
        <name>Zn(2+)</name>
        <dbReference type="ChEBI" id="CHEBI:29105"/>
    </ligand>
</feature>
<dbReference type="Pfam" id="PF03006">
    <property type="entry name" value="HlyIII"/>
    <property type="match status" value="1"/>
</dbReference>
<evidence type="ECO:0000313" key="8">
    <source>
        <dbReference type="Proteomes" id="UP000318704"/>
    </source>
</evidence>
<dbReference type="RefSeq" id="WP_144985529.1">
    <property type="nucleotide sequence ID" value="NZ_CP037920.1"/>
</dbReference>
<dbReference type="Proteomes" id="UP000318704">
    <property type="component" value="Chromosome"/>
</dbReference>
<keyword evidence="5" id="KW-0479">Metal-binding</keyword>
<accession>A0A517VVW9</accession>
<evidence type="ECO:0000256" key="6">
    <source>
        <dbReference type="SAM" id="Phobius"/>
    </source>
</evidence>
<keyword evidence="5" id="KW-0862">Zinc</keyword>
<organism evidence="7 8">
    <name type="scientific">Gimesia aquarii</name>
    <dbReference type="NCBI Taxonomy" id="2527964"/>
    <lineage>
        <taxon>Bacteria</taxon>
        <taxon>Pseudomonadati</taxon>
        <taxon>Planctomycetota</taxon>
        <taxon>Planctomycetia</taxon>
        <taxon>Planctomycetales</taxon>
        <taxon>Planctomycetaceae</taxon>
        <taxon>Gimesia</taxon>
    </lineage>
</organism>
<feature type="transmembrane region" description="Helical" evidence="6">
    <location>
        <begin position="52"/>
        <end position="72"/>
    </location>
</feature>
<dbReference type="GO" id="GO:0016020">
    <property type="term" value="C:membrane"/>
    <property type="evidence" value="ECO:0007669"/>
    <property type="project" value="UniProtKB-SubCell"/>
</dbReference>
<dbReference type="AlphaFoldDB" id="A0A517VVW9"/>
<reference evidence="7 8" key="1">
    <citation type="submission" date="2019-03" db="EMBL/GenBank/DDBJ databases">
        <title>Deep-cultivation of Planctomycetes and their phenomic and genomic characterization uncovers novel biology.</title>
        <authorList>
            <person name="Wiegand S."/>
            <person name="Jogler M."/>
            <person name="Boedeker C."/>
            <person name="Pinto D."/>
            <person name="Vollmers J."/>
            <person name="Rivas-Marin E."/>
            <person name="Kohn T."/>
            <person name="Peeters S.H."/>
            <person name="Heuer A."/>
            <person name="Rast P."/>
            <person name="Oberbeckmann S."/>
            <person name="Bunk B."/>
            <person name="Jeske O."/>
            <person name="Meyerdierks A."/>
            <person name="Storesund J.E."/>
            <person name="Kallscheuer N."/>
            <person name="Luecker S."/>
            <person name="Lage O.M."/>
            <person name="Pohl T."/>
            <person name="Merkel B.J."/>
            <person name="Hornburger P."/>
            <person name="Mueller R.-W."/>
            <person name="Bruemmer F."/>
            <person name="Labrenz M."/>
            <person name="Spormann A.M."/>
            <person name="Op den Camp H."/>
            <person name="Overmann J."/>
            <person name="Amann R."/>
            <person name="Jetten M.S.M."/>
            <person name="Mascher T."/>
            <person name="Medema M.H."/>
            <person name="Devos D.P."/>
            <person name="Kaster A.-K."/>
            <person name="Ovreas L."/>
            <person name="Rohde M."/>
            <person name="Galperin M.Y."/>
            <person name="Jogler C."/>
        </authorList>
    </citation>
    <scope>NUCLEOTIDE SEQUENCE [LARGE SCALE GENOMIC DNA]</scope>
    <source>
        <strain evidence="7 8">V144</strain>
    </source>
</reference>
<gene>
    <name evidence="7" type="ORF">V144x_26240</name>
</gene>
<evidence type="ECO:0000256" key="5">
    <source>
        <dbReference type="PIRSR" id="PIRSR604254-1"/>
    </source>
</evidence>
<feature type="transmembrane region" description="Helical" evidence="6">
    <location>
        <begin position="144"/>
        <end position="163"/>
    </location>
</feature>
<feature type="transmembrane region" description="Helical" evidence="6">
    <location>
        <begin position="199"/>
        <end position="220"/>
    </location>
</feature>
<evidence type="ECO:0000256" key="3">
    <source>
        <dbReference type="ARBA" id="ARBA00022989"/>
    </source>
</evidence>
<feature type="binding site" evidence="5">
    <location>
        <position position="198"/>
    </location>
    <ligand>
        <name>Zn(2+)</name>
        <dbReference type="ChEBI" id="CHEBI:29105"/>
    </ligand>
</feature>
<dbReference type="KEGG" id="gaw:V144x_26240"/>
<protein>
    <submittedName>
        <fullName evidence="7">Hemolysin-III related</fullName>
    </submittedName>
</protein>
<dbReference type="PANTHER" id="PTHR20855">
    <property type="entry name" value="ADIPOR/PROGESTIN RECEPTOR-RELATED"/>
    <property type="match status" value="1"/>
</dbReference>
<keyword evidence="3 6" id="KW-1133">Transmembrane helix</keyword>
<proteinExistence type="predicted"/>
<keyword evidence="4 6" id="KW-0472">Membrane</keyword>
<dbReference type="EMBL" id="CP037920">
    <property type="protein sequence ID" value="QDT97153.1"/>
    <property type="molecule type" value="Genomic_DNA"/>
</dbReference>
<feature type="transmembrane region" description="Helical" evidence="6">
    <location>
        <begin position="170"/>
        <end position="190"/>
    </location>
</feature>
<dbReference type="PANTHER" id="PTHR20855:SF3">
    <property type="entry name" value="LD03007P"/>
    <property type="match status" value="1"/>
</dbReference>
<feature type="transmembrane region" description="Helical" evidence="6">
    <location>
        <begin position="118"/>
        <end position="137"/>
    </location>
</feature>
<evidence type="ECO:0000313" key="7">
    <source>
        <dbReference type="EMBL" id="QDT97153.1"/>
    </source>
</evidence>
<feature type="binding site" evidence="5">
    <location>
        <position position="202"/>
    </location>
    <ligand>
        <name>Zn(2+)</name>
        <dbReference type="ChEBI" id="CHEBI:29105"/>
    </ligand>
</feature>
<sequence length="221" mass="25207">MIMESNDISTTRMPEHRPVDECANLITHGLGFLLSVVASVVLMALVVKDHQAINIIACSIYCCSLIGLYAASTLSHMFYDLAWRRFFRTLDQVCIYLLIAGSYTPFAVVFLWHQWWPLLLVVMWILALFGILLVLYMRNLTPTAMLTYGLLGWLPVISLKTLYEVTPSEVFAWIIAGGFFYSIGAVFLLLDRRVRYFHALWHTFVIAGSTCHYIALLLFVI</sequence>
<feature type="transmembrane region" description="Helical" evidence="6">
    <location>
        <begin position="22"/>
        <end position="46"/>
    </location>
</feature>
<dbReference type="GO" id="GO:0046872">
    <property type="term" value="F:metal ion binding"/>
    <property type="evidence" value="ECO:0007669"/>
    <property type="project" value="UniProtKB-KW"/>
</dbReference>
<name>A0A517VVW9_9PLAN</name>